<dbReference type="Gene3D" id="3.30.830.10">
    <property type="entry name" value="Metalloenzyme, LuxS/M16 peptidase-like"/>
    <property type="match status" value="4"/>
</dbReference>
<comment type="caution">
    <text evidence="16">The sequence shown here is derived from an EMBL/GenBank/DDBJ whole genome shotgun (WGS) entry which is preliminary data.</text>
</comment>
<dbReference type="Pfam" id="PF05193">
    <property type="entry name" value="Peptidase_M16_C"/>
    <property type="match status" value="1"/>
</dbReference>
<dbReference type="GO" id="GO:0005739">
    <property type="term" value="C:mitochondrion"/>
    <property type="evidence" value="ECO:0007669"/>
    <property type="project" value="TreeGrafter"/>
</dbReference>
<dbReference type="SUPFAM" id="SSF63411">
    <property type="entry name" value="LuxS/MPP-like metallohydrolase"/>
    <property type="match status" value="4"/>
</dbReference>
<dbReference type="GO" id="GO:0140098">
    <property type="term" value="F:catalytic activity, acting on RNA"/>
    <property type="evidence" value="ECO:0007669"/>
    <property type="project" value="UniProtKB-ARBA"/>
</dbReference>
<dbReference type="SUPFAM" id="SSF81301">
    <property type="entry name" value="Nucleotidyltransferase"/>
    <property type="match status" value="1"/>
</dbReference>
<dbReference type="InterPro" id="IPR002646">
    <property type="entry name" value="PolA_pol_head_dom"/>
</dbReference>
<accession>A0A9W8IC08</accession>
<evidence type="ECO:0000256" key="5">
    <source>
        <dbReference type="ARBA" id="ARBA00022723"/>
    </source>
</evidence>
<gene>
    <name evidence="16" type="primary">STE23_7</name>
    <name evidence="16" type="ORF">IWW36_003224</name>
</gene>
<dbReference type="InterPro" id="IPR054734">
    <property type="entry name" value="PqqF-like_C_4"/>
</dbReference>
<comment type="similarity">
    <text evidence="1">Belongs to the peptidase M16 family.</text>
</comment>
<dbReference type="InterPro" id="IPR001431">
    <property type="entry name" value="Pept_M16_Zn_BS"/>
</dbReference>
<dbReference type="GO" id="GO:0005829">
    <property type="term" value="C:cytosol"/>
    <property type="evidence" value="ECO:0007669"/>
    <property type="project" value="TreeGrafter"/>
</dbReference>
<dbReference type="GO" id="GO:0046872">
    <property type="term" value="F:metal ion binding"/>
    <property type="evidence" value="ECO:0007669"/>
    <property type="project" value="UniProtKB-KW"/>
</dbReference>
<proteinExistence type="inferred from homology"/>
<evidence type="ECO:0000256" key="8">
    <source>
        <dbReference type="ARBA" id="ARBA00022884"/>
    </source>
</evidence>
<protein>
    <submittedName>
        <fullName evidence="16">Metalloprotease</fullName>
        <ecNumber evidence="16">3.4.24.56</ecNumber>
    </submittedName>
</protein>
<dbReference type="EMBL" id="JANBUW010000154">
    <property type="protein sequence ID" value="KAJ2848564.1"/>
    <property type="molecule type" value="Genomic_DNA"/>
</dbReference>
<dbReference type="FunFam" id="3.30.460.10:FF:000019">
    <property type="entry name" value="tRNA nucleotidyltransferase cca2"/>
    <property type="match status" value="1"/>
</dbReference>
<name>A0A9W8IC08_9FUNG</name>
<evidence type="ECO:0000256" key="10">
    <source>
        <dbReference type="RuleBase" id="RU003953"/>
    </source>
</evidence>
<dbReference type="InterPro" id="IPR011249">
    <property type="entry name" value="Metalloenz_LuxS/M16"/>
</dbReference>
<keyword evidence="5" id="KW-0479">Metal-binding</keyword>
<dbReference type="InterPro" id="IPR032632">
    <property type="entry name" value="Peptidase_M16_M"/>
</dbReference>
<feature type="domain" description="Poly A polymerase head" evidence="12">
    <location>
        <begin position="1094"/>
        <end position="1232"/>
    </location>
</feature>
<feature type="domain" description="Peptidase M16 C-terminal" evidence="13">
    <location>
        <begin position="232"/>
        <end position="410"/>
    </location>
</feature>
<dbReference type="GO" id="GO:0004222">
    <property type="term" value="F:metalloendopeptidase activity"/>
    <property type="evidence" value="ECO:0007669"/>
    <property type="project" value="UniProtKB-EC"/>
</dbReference>
<evidence type="ECO:0000256" key="7">
    <source>
        <dbReference type="ARBA" id="ARBA00022833"/>
    </source>
</evidence>
<dbReference type="Pfam" id="PF00675">
    <property type="entry name" value="Peptidase_M16"/>
    <property type="match status" value="1"/>
</dbReference>
<evidence type="ECO:0000259" key="11">
    <source>
        <dbReference type="Pfam" id="PF00675"/>
    </source>
</evidence>
<dbReference type="Gene3D" id="3.30.460.10">
    <property type="entry name" value="Beta Polymerase, domain 2"/>
    <property type="match status" value="1"/>
</dbReference>
<dbReference type="InterPro" id="IPR007863">
    <property type="entry name" value="Peptidase_M16_C"/>
</dbReference>
<evidence type="ECO:0000256" key="3">
    <source>
        <dbReference type="ARBA" id="ARBA00022670"/>
    </source>
</evidence>
<evidence type="ECO:0000256" key="6">
    <source>
        <dbReference type="ARBA" id="ARBA00022801"/>
    </source>
</evidence>
<feature type="domain" description="Peptidase M16 middle/third" evidence="14">
    <location>
        <begin position="417"/>
        <end position="703"/>
    </location>
</feature>
<evidence type="ECO:0000259" key="14">
    <source>
        <dbReference type="Pfam" id="PF16187"/>
    </source>
</evidence>
<evidence type="ECO:0000259" key="15">
    <source>
        <dbReference type="Pfam" id="PF22456"/>
    </source>
</evidence>
<feature type="domain" description="Peptidase M16 N-terminal" evidence="11">
    <location>
        <begin position="70"/>
        <end position="205"/>
    </location>
</feature>
<evidence type="ECO:0000256" key="1">
    <source>
        <dbReference type="ARBA" id="ARBA00007261"/>
    </source>
</evidence>
<dbReference type="Pfam" id="PF16187">
    <property type="entry name" value="Peptidase_M16_M"/>
    <property type="match status" value="1"/>
</dbReference>
<keyword evidence="6 16" id="KW-0378">Hydrolase</keyword>
<reference evidence="16" key="1">
    <citation type="submission" date="2022-07" db="EMBL/GenBank/DDBJ databases">
        <title>Phylogenomic reconstructions and comparative analyses of Kickxellomycotina fungi.</title>
        <authorList>
            <person name="Reynolds N.K."/>
            <person name="Stajich J.E."/>
            <person name="Barry K."/>
            <person name="Grigoriev I.V."/>
            <person name="Crous P."/>
            <person name="Smith M.E."/>
        </authorList>
    </citation>
    <scope>NUCLEOTIDE SEQUENCE</scope>
    <source>
        <strain evidence="16">NRRL 1566</strain>
    </source>
</reference>
<evidence type="ECO:0000259" key="12">
    <source>
        <dbReference type="Pfam" id="PF01743"/>
    </source>
</evidence>
<dbReference type="InterPro" id="IPR050626">
    <property type="entry name" value="Peptidase_M16"/>
</dbReference>
<dbReference type="Pfam" id="PF22456">
    <property type="entry name" value="PqqF-like_C_4"/>
    <property type="match status" value="1"/>
</dbReference>
<dbReference type="PANTHER" id="PTHR43690:SF18">
    <property type="entry name" value="INSULIN-DEGRADING ENZYME-RELATED"/>
    <property type="match status" value="1"/>
</dbReference>
<dbReference type="CDD" id="cd05398">
    <property type="entry name" value="NT_ClassII-CCAase"/>
    <property type="match status" value="1"/>
</dbReference>
<evidence type="ECO:0000256" key="2">
    <source>
        <dbReference type="ARBA" id="ARBA00007265"/>
    </source>
</evidence>
<dbReference type="SUPFAM" id="SSF81891">
    <property type="entry name" value="Poly A polymerase C-terminal region-like"/>
    <property type="match status" value="1"/>
</dbReference>
<dbReference type="FunFam" id="3.30.830.10:FF:000004">
    <property type="entry name" value="Putative insulin-degrading enzyme"/>
    <property type="match status" value="1"/>
</dbReference>
<dbReference type="GO" id="GO:0051603">
    <property type="term" value="P:proteolysis involved in protein catabolic process"/>
    <property type="evidence" value="ECO:0007669"/>
    <property type="project" value="TreeGrafter"/>
</dbReference>
<dbReference type="GO" id="GO:0043171">
    <property type="term" value="P:peptide catabolic process"/>
    <property type="evidence" value="ECO:0007669"/>
    <property type="project" value="TreeGrafter"/>
</dbReference>
<dbReference type="Pfam" id="PF01743">
    <property type="entry name" value="PolyA_pol"/>
    <property type="match status" value="1"/>
</dbReference>
<dbReference type="GO" id="GO:0003723">
    <property type="term" value="F:RNA binding"/>
    <property type="evidence" value="ECO:0007669"/>
    <property type="project" value="UniProtKB-KW"/>
</dbReference>
<dbReference type="InterPro" id="IPR011765">
    <property type="entry name" value="Pept_M16_N"/>
</dbReference>
<organism evidence="16 17">
    <name type="scientific">Coemansia brasiliensis</name>
    <dbReference type="NCBI Taxonomy" id="2650707"/>
    <lineage>
        <taxon>Eukaryota</taxon>
        <taxon>Fungi</taxon>
        <taxon>Fungi incertae sedis</taxon>
        <taxon>Zoopagomycota</taxon>
        <taxon>Kickxellomycotina</taxon>
        <taxon>Kickxellomycetes</taxon>
        <taxon>Kickxellales</taxon>
        <taxon>Kickxellaceae</taxon>
        <taxon>Coemansia</taxon>
    </lineage>
</organism>
<keyword evidence="7" id="KW-0862">Zinc</keyword>
<dbReference type="EC" id="3.4.24.56" evidence="16"/>
<dbReference type="PROSITE" id="PS00143">
    <property type="entry name" value="INSULINASE"/>
    <property type="match status" value="1"/>
</dbReference>
<evidence type="ECO:0000256" key="4">
    <source>
        <dbReference type="ARBA" id="ARBA00022679"/>
    </source>
</evidence>
<dbReference type="Proteomes" id="UP001139887">
    <property type="component" value="Unassembled WGS sequence"/>
</dbReference>
<dbReference type="GO" id="GO:0016779">
    <property type="term" value="F:nucleotidyltransferase activity"/>
    <property type="evidence" value="ECO:0007669"/>
    <property type="project" value="InterPro"/>
</dbReference>
<keyword evidence="4 10" id="KW-0808">Transferase</keyword>
<keyword evidence="3" id="KW-0645">Protease</keyword>
<dbReference type="PANTHER" id="PTHR43690">
    <property type="entry name" value="NARDILYSIN"/>
    <property type="match status" value="1"/>
</dbReference>
<sequence>MGRIFETHKSLPSREENHFLPPVVSFEDFVERKTVQQQLAFTEFTGDLAKSPSDSRSYRLIRLHNGLVAMLVHDEEESKACASLDVNVGSLADPFELQGLAHFCEHLLFMGTKKYPEENEYNAYLSAHGGYSNAFTDLEDTCYYFEVTYDALEGALDRFSQFFIDPLFTADCTDREVRAVDSEHKKNIQNDMWRKYQLEKELSSPQHPFSMFATGSQDTLSGAAQRLGVDLRERLLDFHAKYYSADIMRLVVVGRDSLDQLTEWVVSRFSDIRSKGMTKPLFKGHPLTAREMGTLIRMQSIREKRSLDLIFAMPDMKPYYGTKPTHYLGSLLGHEGRGSILSLLRKRGWATSLVAGRSPTSAEGFDMFKVSVSLTESGLDHYQDVIRAIFAYIQLLQAQPPQKWFHEELRRIGEIEYRFMEKFDAVTLASKLANAMQNRYLPPSRILSDEMVVDEFNRELIEWVQGFLTPDNVRIMLAARELHVEFDRTEPHYGIKYRVDPIPDQLKQDIRGKLAYDELQLPEPNCFIPDNLEVKYSKNKDQVPAEAPTLLKLTEGLELWFKPDDRFFLPRGNVRLLLETPRAYESPLNSVFNQLFVMIIKDSLTEITYDAEIAGLWFEIRSTVEGILVHIDGFNDKLMRLLKILVETLRTFQVDTTQFDVYSQEVKKKLDNARHAEPHSHVQTNTGFMNQAVMWRYMDKLAAFELVTQERLQLFINTLFDQTRLQMLVLGNFDEQEALDASDMVKKLLNSQPLPEYARRVSRVTLHDPGVFVHHARMPEEGNVNSCVDLSVFTGLLADRRNRVLLDLVSLIMKEPFFDQLRTKEQLGYITYSTERKYMGGFMSLCLLVQSESNPSYVRMRIERFIRGFRQRLVDMSESSFSGYVNSLRVNWEERIKNMFEESGRLWRDINVGFYEFDRIPTDISTLMQLTQSDVIAFWDKFVNRDTASEYMSLAATIWSTKITQPTEAQLEQYPDCVIALYGCLEHDGATGLSYEDVSCFVHKELPNTSTGDSTGKIEEEALELLLAKYLAKVNKEDDKVTKALAKIRDAASYSKRPRMSITLTPIEKELCGLLVKVTDYIQQLDPKQPHLTLRIAGGWVRDKLLGKESHDLDIAVDHMSGYDLAQHVNCYLQTHEQQTSHIAKISSNPERSKHLETATVRVLGQLIDFVHLRSEAYEETSRIPIVKFGTPQEDALRRDITINALFFNIHSQSIEDFTNQGLDDLRQGVVRTPMDPVQTFRDDPLRVLRVLRFASRFGFVIDEETKRALGLDEVKRDLDAKISRERVGIEVEKMATGPDPLMSIRLILQNGLYANVFRAPSYVQNAGPFDDAGGVTQRVLQVLENDKILQPLPSSLAVTPETRRMLILAAFMYPFSQAQVVDLKRKQAAGAQVVRDALKLATADGDNVSALHTKASRFASLAHGKPQSVARNELGQAIRDAGARWVPVLLFAAAKDLHEGKEMEEVERVYGELVQVIVKQELQEAFREKHIINGKEAAELLGYRPGPMIKQVLDAIMDWQLAHPQGTAEECRRFILETFKAQ</sequence>
<dbReference type="Gene3D" id="1.10.3090.10">
    <property type="entry name" value="cca-adding enzyme, domain 2"/>
    <property type="match status" value="1"/>
</dbReference>
<evidence type="ECO:0000313" key="17">
    <source>
        <dbReference type="Proteomes" id="UP001139887"/>
    </source>
</evidence>
<keyword evidence="8 10" id="KW-0694">RNA-binding</keyword>
<comment type="similarity">
    <text evidence="2 10">Belongs to the tRNA nucleotidyltransferase/poly(A) polymerase family.</text>
</comment>
<dbReference type="OrthoDB" id="952271at2759"/>
<evidence type="ECO:0000313" key="16">
    <source>
        <dbReference type="EMBL" id="KAJ2848564.1"/>
    </source>
</evidence>
<evidence type="ECO:0000259" key="13">
    <source>
        <dbReference type="Pfam" id="PF05193"/>
    </source>
</evidence>
<keyword evidence="9 16" id="KW-0482">Metalloprotease</keyword>
<evidence type="ECO:0000256" key="9">
    <source>
        <dbReference type="ARBA" id="ARBA00023049"/>
    </source>
</evidence>
<dbReference type="GO" id="GO:0001680">
    <property type="term" value="P:tRNA 3'-terminal CCA addition"/>
    <property type="evidence" value="ECO:0007669"/>
    <property type="project" value="UniProtKB-ARBA"/>
</dbReference>
<feature type="domain" description="Coenzyme PQQ synthesis protein F-like C-terminal lobe" evidence="15">
    <location>
        <begin position="809"/>
        <end position="907"/>
    </location>
</feature>
<dbReference type="FunFam" id="3.30.830.10:FF:000005">
    <property type="entry name" value="nardilysin isoform X1"/>
    <property type="match status" value="1"/>
</dbReference>
<keyword evidence="17" id="KW-1185">Reference proteome</keyword>
<dbReference type="InterPro" id="IPR043519">
    <property type="entry name" value="NT_sf"/>
</dbReference>